<dbReference type="RefSeq" id="XP_013090610.2">
    <property type="nucleotide sequence ID" value="XM_013235156.2"/>
</dbReference>
<dbReference type="Proteomes" id="UP000076420">
    <property type="component" value="Unassembled WGS sequence"/>
</dbReference>
<dbReference type="VEuPathDB" id="VectorBase:BGLAX_037067"/>
<dbReference type="EnsemblMetazoa" id="BGLB020719-RC">
    <property type="protein sequence ID" value="BGLB020719-PC"/>
    <property type="gene ID" value="BGLB020719"/>
</dbReference>
<dbReference type="KEGG" id="bgt:106074390"/>
<evidence type="ECO:0000313" key="1">
    <source>
        <dbReference type="EnsemblMetazoa" id="BGLB020719-PB"/>
    </source>
</evidence>
<reference evidence="1" key="1">
    <citation type="submission" date="2020-05" db="UniProtKB">
        <authorList>
            <consortium name="EnsemblMetazoa"/>
        </authorList>
    </citation>
    <scope>IDENTIFICATION</scope>
    <source>
        <strain evidence="1">BB02</strain>
    </source>
</reference>
<dbReference type="VEuPathDB" id="VectorBase:BGLB020719"/>
<dbReference type="RefSeq" id="XP_013090608.2">
    <property type="nucleotide sequence ID" value="XM_013235154.2"/>
</dbReference>
<gene>
    <name evidence="1" type="primary">106074390</name>
</gene>
<dbReference type="AlphaFoldDB" id="A0A2C9KKJ5"/>
<evidence type="ECO:0000313" key="2">
    <source>
        <dbReference type="Proteomes" id="UP000076420"/>
    </source>
</evidence>
<dbReference type="EnsemblMetazoa" id="BGLB020719-RA">
    <property type="protein sequence ID" value="BGLB020719-PA"/>
    <property type="gene ID" value="BGLB020719"/>
</dbReference>
<dbReference type="EnsemblMetazoa" id="BGLB020719-RB">
    <property type="protein sequence ID" value="BGLB020719-PB"/>
    <property type="gene ID" value="BGLB020719"/>
</dbReference>
<sequence length="333" mass="38481">MDQSGFNSDCNSLCVYTQERGDHETQESEGGEADLCKHFVRCKKNSGHKQFIPIDTFTLKHLPEGHQDNDLYEYIKVIADQTVRVNVKMKSPHRPKFWPDSFQHYPFYNMRNIRNLRTGSGRVLYVNKYQDGVRKDGDIPCSDYKKCWCRNCEDSDSPINIWWEFYVHTATHVVFDEIEAEHVTIRLFYNRDDSPAFSFDKVNVVNANIACDLCWLKCVTCDKTLGEKMMKIWKNYKIVWKNVATKYKKSRDIHKLTFIVSHPHGCSKQVSFGQWKDKLKVGARTKFTYTTSTCPGSSGAYVQCVGYNDVWGRFGFVHSGSKAGLNYSCAGRV</sequence>
<organism evidence="1 2">
    <name type="scientific">Biomphalaria glabrata</name>
    <name type="common">Bloodfluke planorb</name>
    <name type="synonym">Freshwater snail</name>
    <dbReference type="NCBI Taxonomy" id="6526"/>
    <lineage>
        <taxon>Eukaryota</taxon>
        <taxon>Metazoa</taxon>
        <taxon>Spiralia</taxon>
        <taxon>Lophotrochozoa</taxon>
        <taxon>Mollusca</taxon>
        <taxon>Gastropoda</taxon>
        <taxon>Heterobranchia</taxon>
        <taxon>Euthyneura</taxon>
        <taxon>Panpulmonata</taxon>
        <taxon>Hygrophila</taxon>
        <taxon>Lymnaeoidea</taxon>
        <taxon>Planorbidae</taxon>
        <taxon>Biomphalaria</taxon>
    </lineage>
</organism>
<name>A0A2C9KKJ5_BIOGL</name>
<protein>
    <submittedName>
        <fullName evidence="1">Uncharacterized protein</fullName>
    </submittedName>
</protein>
<dbReference type="RefSeq" id="XP_013090609.2">
    <property type="nucleotide sequence ID" value="XM_013235155.2"/>
</dbReference>
<proteinExistence type="predicted"/>
<accession>A0A2C9KKJ5</accession>